<dbReference type="EMBL" id="JADGJD010000029">
    <property type="protein sequence ID" value="KAJ3056532.1"/>
    <property type="molecule type" value="Genomic_DNA"/>
</dbReference>
<proteinExistence type="predicted"/>
<feature type="region of interest" description="Disordered" evidence="1">
    <location>
        <begin position="1"/>
        <end position="152"/>
    </location>
</feature>
<feature type="compositionally biased region" description="Polar residues" evidence="1">
    <location>
        <begin position="191"/>
        <end position="202"/>
    </location>
</feature>
<reference evidence="2" key="1">
    <citation type="submission" date="2020-05" db="EMBL/GenBank/DDBJ databases">
        <title>Phylogenomic resolution of chytrid fungi.</title>
        <authorList>
            <person name="Stajich J.E."/>
            <person name="Amses K."/>
            <person name="Simmons R."/>
            <person name="Seto K."/>
            <person name="Myers J."/>
            <person name="Bonds A."/>
            <person name="Quandt C.A."/>
            <person name="Barry K."/>
            <person name="Liu P."/>
            <person name="Grigoriev I."/>
            <person name="Longcore J.E."/>
            <person name="James T.Y."/>
        </authorList>
    </citation>
    <scope>NUCLEOTIDE SEQUENCE</scope>
    <source>
        <strain evidence="2">JEL0318</strain>
    </source>
</reference>
<feature type="compositionally biased region" description="Pro residues" evidence="1">
    <location>
        <begin position="124"/>
        <end position="135"/>
    </location>
</feature>
<dbReference type="Proteomes" id="UP001212841">
    <property type="component" value="Unassembled WGS sequence"/>
</dbReference>
<organism evidence="2 3">
    <name type="scientific">Rhizophlyctis rosea</name>
    <dbReference type="NCBI Taxonomy" id="64517"/>
    <lineage>
        <taxon>Eukaryota</taxon>
        <taxon>Fungi</taxon>
        <taxon>Fungi incertae sedis</taxon>
        <taxon>Chytridiomycota</taxon>
        <taxon>Chytridiomycota incertae sedis</taxon>
        <taxon>Chytridiomycetes</taxon>
        <taxon>Rhizophlyctidales</taxon>
        <taxon>Rhizophlyctidaceae</taxon>
        <taxon>Rhizophlyctis</taxon>
    </lineage>
</organism>
<feature type="region of interest" description="Disordered" evidence="1">
    <location>
        <begin position="174"/>
        <end position="217"/>
    </location>
</feature>
<feature type="compositionally biased region" description="Polar residues" evidence="1">
    <location>
        <begin position="1"/>
        <end position="36"/>
    </location>
</feature>
<protein>
    <submittedName>
        <fullName evidence="2">Uncharacterized protein</fullName>
    </submittedName>
</protein>
<comment type="caution">
    <text evidence="2">The sequence shown here is derived from an EMBL/GenBank/DDBJ whole genome shotgun (WGS) entry which is preliminary data.</text>
</comment>
<dbReference type="AlphaFoldDB" id="A0AAD5X889"/>
<evidence type="ECO:0000313" key="3">
    <source>
        <dbReference type="Proteomes" id="UP001212841"/>
    </source>
</evidence>
<keyword evidence="3" id="KW-1185">Reference proteome</keyword>
<feature type="non-terminal residue" evidence="2">
    <location>
        <position position="217"/>
    </location>
</feature>
<accession>A0AAD5X889</accession>
<name>A0AAD5X889_9FUNG</name>
<evidence type="ECO:0000313" key="2">
    <source>
        <dbReference type="EMBL" id="KAJ3056532.1"/>
    </source>
</evidence>
<feature type="compositionally biased region" description="Polar residues" evidence="1">
    <location>
        <begin position="44"/>
        <end position="70"/>
    </location>
</feature>
<evidence type="ECO:0000256" key="1">
    <source>
        <dbReference type="SAM" id="MobiDB-lite"/>
    </source>
</evidence>
<feature type="compositionally biased region" description="Polar residues" evidence="1">
    <location>
        <begin position="78"/>
        <end position="89"/>
    </location>
</feature>
<gene>
    <name evidence="2" type="ORF">HK097_006165</name>
</gene>
<sequence length="217" mass="21821">MSSVTTHHLLHTQNSATSDTEPPFSQSLFSDINPTNIAAGLGTGFQNPPTTSPSSNYRTSTTGPAPSINSRLGGISPSVGNESSNSFGDGTTGPGVPSLDTKPTRGRAMTNEGTEAPPFISTGGPPPPPPPPPPVMQFDDDIGALGEGKKGKKGAFMKYLKKTAGIGGGGGGGMGTAQTISNPSPAGPLSPVTTEPTSTWSGPFTKVRSRSGSASAR</sequence>